<sequence>MEYFTKWVEVVTLRIVEGKHIVAFIHMNILCRFPVPHDIVLDNGTHFKNEHMQNFCSKFRIKRQFSAPYYLQGNGQVEARTMKRWHEKEWLSPAKNGMKRSTMHYGHI</sequence>
<name>A0A5K1EC56_9MAGN</name>
<evidence type="ECO:0000259" key="1">
    <source>
        <dbReference type="PROSITE" id="PS50994"/>
    </source>
</evidence>
<accession>A0A5K1EC56</accession>
<reference evidence="2" key="1">
    <citation type="submission" date="2019-09" db="EMBL/GenBank/DDBJ databases">
        <authorList>
            <person name="Zhang L."/>
        </authorList>
    </citation>
    <scope>NUCLEOTIDE SEQUENCE</scope>
</reference>
<feature type="domain" description="Integrase catalytic" evidence="1">
    <location>
        <begin position="1"/>
        <end position="78"/>
    </location>
</feature>
<protein>
    <recommendedName>
        <fullName evidence="1">Integrase catalytic domain-containing protein</fullName>
    </recommendedName>
</protein>
<dbReference type="InterPro" id="IPR001584">
    <property type="entry name" value="Integrase_cat-core"/>
</dbReference>
<dbReference type="PROSITE" id="PS50994">
    <property type="entry name" value="INTEGRASE"/>
    <property type="match status" value="1"/>
</dbReference>
<dbReference type="SUPFAM" id="SSF53098">
    <property type="entry name" value="Ribonuclease H-like"/>
    <property type="match status" value="1"/>
</dbReference>
<gene>
    <name evidence="2" type="ORF">NYM_LOCUS22605</name>
</gene>
<dbReference type="AlphaFoldDB" id="A0A5K1EC56"/>
<dbReference type="GO" id="GO:0003676">
    <property type="term" value="F:nucleic acid binding"/>
    <property type="evidence" value="ECO:0007669"/>
    <property type="project" value="InterPro"/>
</dbReference>
<dbReference type="Gene3D" id="3.30.420.10">
    <property type="entry name" value="Ribonuclease H-like superfamily/Ribonuclease H"/>
    <property type="match status" value="1"/>
</dbReference>
<dbReference type="PANTHER" id="PTHR37984">
    <property type="entry name" value="PROTEIN CBG26694"/>
    <property type="match status" value="1"/>
</dbReference>
<organism evidence="2">
    <name type="scientific">Nymphaea colorata</name>
    <name type="common">pocket water lily</name>
    <dbReference type="NCBI Taxonomy" id="210225"/>
    <lineage>
        <taxon>Eukaryota</taxon>
        <taxon>Viridiplantae</taxon>
        <taxon>Streptophyta</taxon>
        <taxon>Embryophyta</taxon>
        <taxon>Tracheophyta</taxon>
        <taxon>Spermatophyta</taxon>
        <taxon>Magnoliopsida</taxon>
        <taxon>Nymphaeales</taxon>
        <taxon>Nymphaeaceae</taxon>
        <taxon>Nymphaea</taxon>
    </lineage>
</organism>
<dbReference type="Gramene" id="NC6G0268590.1">
    <property type="protein sequence ID" value="NC6G0268590.1:cds"/>
    <property type="gene ID" value="NC6G0268590"/>
</dbReference>
<evidence type="ECO:0000313" key="2">
    <source>
        <dbReference type="EMBL" id="VVW50301.1"/>
    </source>
</evidence>
<dbReference type="InterPro" id="IPR012337">
    <property type="entry name" value="RNaseH-like_sf"/>
</dbReference>
<dbReference type="GO" id="GO:0015074">
    <property type="term" value="P:DNA integration"/>
    <property type="evidence" value="ECO:0007669"/>
    <property type="project" value="InterPro"/>
</dbReference>
<dbReference type="EMBL" id="LR721784">
    <property type="protein sequence ID" value="VVW50301.1"/>
    <property type="molecule type" value="Genomic_DNA"/>
</dbReference>
<dbReference type="InterPro" id="IPR050951">
    <property type="entry name" value="Retrovirus_Pol_polyprotein"/>
</dbReference>
<proteinExistence type="predicted"/>
<dbReference type="PANTHER" id="PTHR37984:SF5">
    <property type="entry name" value="PROTEIN NYNRIN-LIKE"/>
    <property type="match status" value="1"/>
</dbReference>
<dbReference type="InterPro" id="IPR036397">
    <property type="entry name" value="RNaseH_sf"/>
</dbReference>